<comment type="subcellular location">
    <subcellularLocation>
        <location evidence="1">Membrane</location>
        <topology evidence="1">Multi-pass membrane protein</topology>
    </subcellularLocation>
</comment>
<feature type="transmembrane region" description="Helical" evidence="5">
    <location>
        <begin position="62"/>
        <end position="82"/>
    </location>
</feature>
<dbReference type="PANTHER" id="PTHR37422">
    <property type="entry name" value="TEICHURONIC ACID BIOSYNTHESIS PROTEIN TUAE"/>
    <property type="match status" value="1"/>
</dbReference>
<feature type="transmembrane region" description="Helical" evidence="5">
    <location>
        <begin position="366"/>
        <end position="381"/>
    </location>
</feature>
<evidence type="ECO:0000313" key="8">
    <source>
        <dbReference type="Proteomes" id="UP001169719"/>
    </source>
</evidence>
<feature type="transmembrane region" description="Helical" evidence="5">
    <location>
        <begin position="114"/>
        <end position="132"/>
    </location>
</feature>
<dbReference type="RefSeq" id="WP_289962628.1">
    <property type="nucleotide sequence ID" value="NZ_JAUEOZ010000002.1"/>
</dbReference>
<feature type="transmembrane region" description="Helical" evidence="5">
    <location>
        <begin position="233"/>
        <end position="253"/>
    </location>
</feature>
<feature type="transmembrane region" description="Helical" evidence="5">
    <location>
        <begin position="88"/>
        <end position="107"/>
    </location>
</feature>
<organism evidence="7 8">
    <name type="scientific">Vibrio agarivorans</name>
    <dbReference type="NCBI Taxonomy" id="153622"/>
    <lineage>
        <taxon>Bacteria</taxon>
        <taxon>Pseudomonadati</taxon>
        <taxon>Pseudomonadota</taxon>
        <taxon>Gammaproteobacteria</taxon>
        <taxon>Vibrionales</taxon>
        <taxon>Vibrionaceae</taxon>
        <taxon>Vibrio</taxon>
    </lineage>
</organism>
<dbReference type="InterPro" id="IPR007016">
    <property type="entry name" value="O-antigen_ligase-rel_domated"/>
</dbReference>
<keyword evidence="2 5" id="KW-0812">Transmembrane</keyword>
<keyword evidence="3 5" id="KW-1133">Transmembrane helix</keyword>
<protein>
    <submittedName>
        <fullName evidence="7">O-antigen ligase family protein</fullName>
    </submittedName>
</protein>
<keyword evidence="7" id="KW-0436">Ligase</keyword>
<dbReference type="Pfam" id="PF04932">
    <property type="entry name" value="Wzy_C"/>
    <property type="match status" value="1"/>
</dbReference>
<evidence type="ECO:0000256" key="2">
    <source>
        <dbReference type="ARBA" id="ARBA00022692"/>
    </source>
</evidence>
<dbReference type="GO" id="GO:0016874">
    <property type="term" value="F:ligase activity"/>
    <property type="evidence" value="ECO:0007669"/>
    <property type="project" value="UniProtKB-KW"/>
</dbReference>
<evidence type="ECO:0000256" key="5">
    <source>
        <dbReference type="SAM" id="Phobius"/>
    </source>
</evidence>
<feature type="transmembrane region" description="Helical" evidence="5">
    <location>
        <begin position="330"/>
        <end position="354"/>
    </location>
</feature>
<dbReference type="InterPro" id="IPR051533">
    <property type="entry name" value="WaaL-like"/>
</dbReference>
<proteinExistence type="predicted"/>
<gene>
    <name evidence="7" type="ORF">QWJ08_14540</name>
</gene>
<feature type="transmembrane region" description="Helical" evidence="5">
    <location>
        <begin position="20"/>
        <end position="50"/>
    </location>
</feature>
<feature type="transmembrane region" description="Helical" evidence="5">
    <location>
        <begin position="157"/>
        <end position="174"/>
    </location>
</feature>
<sequence length="418" mass="46301">METITQAAHRSQGIHVQYDYLISTLIIASLISSSLVSSLGALIFLLAGLFHLVYRIEYSLAALIKGWPILLFGVVGVASTLWSDNPALSFKRGVQILLSSMICLSLIYSVRKEILLLVLASCLILATGYALSSSHTTSIFYTGEVIRVGHFGSKNNMSSFGAFGTLIGLGCLLLQRPLKGQRAIGFICVIVSLMVVWLAKSLGTNLMILTVIGMATSLYLYSTHTHDAAFRRLVNFMAVGYLVAIITTIIITFDYASYETLMISLGKDPTITGRTIIWEIGLHSIKQNPWLGVGLQAYWSEFNSGALEIWQAMHKDVGSYFGFHNLYFHYYAELGLLGLAAIVTVIATAALSIYRSSISGMSREDIFLVALFIFFFSKSFFETTGFNELSIEHFQLCLFWSLLNKNTFFQSGSRFCLR</sequence>
<dbReference type="EMBL" id="JAUEOZ010000002">
    <property type="protein sequence ID" value="MDN2482555.1"/>
    <property type="molecule type" value="Genomic_DNA"/>
</dbReference>
<evidence type="ECO:0000256" key="3">
    <source>
        <dbReference type="ARBA" id="ARBA00022989"/>
    </source>
</evidence>
<keyword evidence="8" id="KW-1185">Reference proteome</keyword>
<evidence type="ECO:0000256" key="4">
    <source>
        <dbReference type="ARBA" id="ARBA00023136"/>
    </source>
</evidence>
<keyword evidence="4 5" id="KW-0472">Membrane</keyword>
<accession>A0ABT7Y3L0</accession>
<feature type="transmembrane region" description="Helical" evidence="5">
    <location>
        <begin position="183"/>
        <end position="199"/>
    </location>
</feature>
<dbReference type="Proteomes" id="UP001169719">
    <property type="component" value="Unassembled WGS sequence"/>
</dbReference>
<reference evidence="7" key="1">
    <citation type="submission" date="2024-05" db="EMBL/GenBank/DDBJ databases">
        <title>Genome Sequences of Four Agar- Degrading Marine Bacteria.</title>
        <authorList>
            <person name="Phillips E.K."/>
            <person name="Shaffer J.C."/>
            <person name="Henson M.W."/>
            <person name="Temperton B."/>
            <person name="Thrash C.J."/>
            <person name="Martin M.O."/>
        </authorList>
    </citation>
    <scope>NUCLEOTIDE SEQUENCE</scope>
    <source>
        <strain evidence="7">EKP203</strain>
    </source>
</reference>
<feature type="transmembrane region" description="Helical" evidence="5">
    <location>
        <begin position="205"/>
        <end position="221"/>
    </location>
</feature>
<name>A0ABT7Y3L0_9VIBR</name>
<evidence type="ECO:0000256" key="1">
    <source>
        <dbReference type="ARBA" id="ARBA00004141"/>
    </source>
</evidence>
<comment type="caution">
    <text evidence="7">The sequence shown here is derived from an EMBL/GenBank/DDBJ whole genome shotgun (WGS) entry which is preliminary data.</text>
</comment>
<evidence type="ECO:0000313" key="7">
    <source>
        <dbReference type="EMBL" id="MDN2482555.1"/>
    </source>
</evidence>
<feature type="domain" description="O-antigen ligase-related" evidence="6">
    <location>
        <begin position="189"/>
        <end position="342"/>
    </location>
</feature>
<evidence type="ECO:0000259" key="6">
    <source>
        <dbReference type="Pfam" id="PF04932"/>
    </source>
</evidence>
<dbReference type="PANTHER" id="PTHR37422:SF13">
    <property type="entry name" value="LIPOPOLYSACCHARIDE BIOSYNTHESIS PROTEIN PA4999-RELATED"/>
    <property type="match status" value="1"/>
</dbReference>